<keyword evidence="1" id="KW-1133">Transmembrane helix</keyword>
<evidence type="ECO:0008006" key="4">
    <source>
        <dbReference type="Google" id="ProtNLM"/>
    </source>
</evidence>
<protein>
    <recommendedName>
        <fullName evidence="4">Polymerase</fullName>
    </recommendedName>
</protein>
<reference evidence="2 3" key="1">
    <citation type="submission" date="2020-03" db="EMBL/GenBank/DDBJ databases">
        <title>Soil Listeria distribution.</title>
        <authorList>
            <person name="Liao J."/>
            <person name="Wiedmann M."/>
        </authorList>
    </citation>
    <scope>NUCLEOTIDE SEQUENCE [LARGE SCALE GENOMIC DNA]</scope>
    <source>
        <strain evidence="2 3">FSL L7-1833</strain>
    </source>
</reference>
<feature type="transmembrane region" description="Helical" evidence="1">
    <location>
        <begin position="386"/>
        <end position="403"/>
    </location>
</feature>
<feature type="transmembrane region" description="Helical" evidence="1">
    <location>
        <begin position="80"/>
        <end position="100"/>
    </location>
</feature>
<feature type="transmembrane region" description="Helical" evidence="1">
    <location>
        <begin position="187"/>
        <end position="209"/>
    </location>
</feature>
<evidence type="ECO:0000313" key="2">
    <source>
        <dbReference type="EMBL" id="MBC1332471.1"/>
    </source>
</evidence>
<feature type="transmembrane region" description="Helical" evidence="1">
    <location>
        <begin position="409"/>
        <end position="429"/>
    </location>
</feature>
<feature type="transmembrane region" description="Helical" evidence="1">
    <location>
        <begin position="106"/>
        <end position="125"/>
    </location>
</feature>
<gene>
    <name evidence="2" type="ORF">HB759_11050</name>
</gene>
<feature type="transmembrane region" description="Helical" evidence="1">
    <location>
        <begin position="48"/>
        <end position="68"/>
    </location>
</feature>
<evidence type="ECO:0000256" key="1">
    <source>
        <dbReference type="SAM" id="Phobius"/>
    </source>
</evidence>
<feature type="transmembrane region" description="Helical" evidence="1">
    <location>
        <begin position="359"/>
        <end position="379"/>
    </location>
</feature>
<sequence>MKKEGAPIGIKIERLITCSAVLLYVIFLDIAYVTLISPVYSYYTLTNFHPALYVMGISTMLAVLPACFAQIRVNRPSQAVFWILYMFVYIPIMVIPDFVRENPLDMFVIFKLCVLLSLGILYGMSRVRLLSVYQARIHPWLVGLGLFLLADALLFILIKTYGFHLRLVGFDDVYAVRSEYRSATDGLSGYALSWWSKIVGPGVMVFGLVKRRYVVFGAGFLLQIFAYTISGQKSIALTALFLIGIMLAMCKRGKYFGMNFALLAFLMVFGCLSVDWLTDGIRFTELISRRLLMLPAALTSHFFDFFTVNPKTYLGYGPLKDLFPYPYDLPKPAFLIGRAYFGNGEISANANFWADSYSAFGYVGVVLFTVILAALLWLYDSITANKSFVFFTCLIAMPVWGFIDSSLITSLLTHGLLIVTVLAYFLPIYDQKTGARNE</sequence>
<keyword evidence="1" id="KW-0812">Transmembrane</keyword>
<keyword evidence="1" id="KW-0472">Membrane</keyword>
<feature type="transmembrane region" description="Helical" evidence="1">
    <location>
        <begin position="21"/>
        <end position="42"/>
    </location>
</feature>
<name>A0A7X0TNG2_9LIST</name>
<accession>A0A7X0TNG2</accession>
<dbReference type="AlphaFoldDB" id="A0A7X0TNG2"/>
<feature type="transmembrane region" description="Helical" evidence="1">
    <location>
        <begin position="221"/>
        <end position="249"/>
    </location>
</feature>
<comment type="caution">
    <text evidence="2">The sequence shown here is derived from an EMBL/GenBank/DDBJ whole genome shotgun (WGS) entry which is preliminary data.</text>
</comment>
<organism evidence="2 3">
    <name type="scientific">Listeria booriae</name>
    <dbReference type="NCBI Taxonomy" id="1552123"/>
    <lineage>
        <taxon>Bacteria</taxon>
        <taxon>Bacillati</taxon>
        <taxon>Bacillota</taxon>
        <taxon>Bacilli</taxon>
        <taxon>Bacillales</taxon>
        <taxon>Listeriaceae</taxon>
        <taxon>Listeria</taxon>
    </lineage>
</organism>
<proteinExistence type="predicted"/>
<dbReference type="Proteomes" id="UP000532866">
    <property type="component" value="Unassembled WGS sequence"/>
</dbReference>
<feature type="transmembrane region" description="Helical" evidence="1">
    <location>
        <begin position="255"/>
        <end position="278"/>
    </location>
</feature>
<evidence type="ECO:0000313" key="3">
    <source>
        <dbReference type="Proteomes" id="UP000532866"/>
    </source>
</evidence>
<feature type="transmembrane region" description="Helical" evidence="1">
    <location>
        <begin position="137"/>
        <end position="158"/>
    </location>
</feature>
<dbReference type="EMBL" id="JAAROL010000004">
    <property type="protein sequence ID" value="MBC1332471.1"/>
    <property type="molecule type" value="Genomic_DNA"/>
</dbReference>
<dbReference type="RefSeq" id="WP_185374190.1">
    <property type="nucleotide sequence ID" value="NZ_JAARNB010000004.1"/>
</dbReference>